<protein>
    <submittedName>
        <fullName evidence="6">Transporter</fullName>
    </submittedName>
</protein>
<feature type="transmembrane region" description="Helical" evidence="5">
    <location>
        <begin position="46"/>
        <end position="67"/>
    </location>
</feature>
<accession>A0A2N1PST1</accession>
<dbReference type="EMBL" id="PGXC01000003">
    <property type="protein sequence ID" value="PKK91405.1"/>
    <property type="molecule type" value="Genomic_DNA"/>
</dbReference>
<dbReference type="PANTHER" id="PTHR33514">
    <property type="entry name" value="PROTEIN ABCI12, CHLOROPLASTIC"/>
    <property type="match status" value="1"/>
</dbReference>
<evidence type="ECO:0000313" key="7">
    <source>
        <dbReference type="Proteomes" id="UP000233256"/>
    </source>
</evidence>
<dbReference type="PANTHER" id="PTHR33514:SF13">
    <property type="entry name" value="PROTEIN ABCI12, CHLOROPLASTIC"/>
    <property type="match status" value="1"/>
</dbReference>
<comment type="subcellular location">
    <subcellularLocation>
        <location evidence="1">Membrane</location>
        <topology evidence="1">Multi-pass membrane protein</topology>
    </subcellularLocation>
</comment>
<evidence type="ECO:0000256" key="4">
    <source>
        <dbReference type="ARBA" id="ARBA00023136"/>
    </source>
</evidence>
<gene>
    <name evidence="6" type="ORF">CVV64_06475</name>
</gene>
<dbReference type="Proteomes" id="UP000233256">
    <property type="component" value="Unassembled WGS sequence"/>
</dbReference>
<organism evidence="6 7">
    <name type="scientific">Candidatus Wallbacteria bacterium HGW-Wallbacteria-1</name>
    <dbReference type="NCBI Taxonomy" id="2013854"/>
    <lineage>
        <taxon>Bacteria</taxon>
        <taxon>Candidatus Walliibacteriota</taxon>
    </lineage>
</organism>
<proteinExistence type="predicted"/>
<evidence type="ECO:0000256" key="5">
    <source>
        <dbReference type="SAM" id="Phobius"/>
    </source>
</evidence>
<dbReference type="Pfam" id="PF02361">
    <property type="entry name" value="CbiQ"/>
    <property type="match status" value="1"/>
</dbReference>
<evidence type="ECO:0000313" key="6">
    <source>
        <dbReference type="EMBL" id="PKK91405.1"/>
    </source>
</evidence>
<keyword evidence="3 5" id="KW-1133">Transmembrane helix</keyword>
<dbReference type="CDD" id="cd16914">
    <property type="entry name" value="EcfT"/>
    <property type="match status" value="1"/>
</dbReference>
<feature type="transmembrane region" description="Helical" evidence="5">
    <location>
        <begin position="249"/>
        <end position="267"/>
    </location>
</feature>
<comment type="caution">
    <text evidence="6">The sequence shown here is derived from an EMBL/GenBank/DDBJ whole genome shotgun (WGS) entry which is preliminary data.</text>
</comment>
<evidence type="ECO:0000256" key="2">
    <source>
        <dbReference type="ARBA" id="ARBA00022692"/>
    </source>
</evidence>
<dbReference type="GO" id="GO:0005886">
    <property type="term" value="C:plasma membrane"/>
    <property type="evidence" value="ECO:0007669"/>
    <property type="project" value="UniProtKB-ARBA"/>
</dbReference>
<reference evidence="6 7" key="1">
    <citation type="journal article" date="2017" name="ISME J.">
        <title>Potential for microbial H2 and metal transformations associated with novel bacteria and archaea in deep terrestrial subsurface sediments.</title>
        <authorList>
            <person name="Hernsdorf A.W."/>
            <person name="Amano Y."/>
            <person name="Miyakawa K."/>
            <person name="Ise K."/>
            <person name="Suzuki Y."/>
            <person name="Anantharaman K."/>
            <person name="Probst A."/>
            <person name="Burstein D."/>
            <person name="Thomas B.C."/>
            <person name="Banfield J.F."/>
        </authorList>
    </citation>
    <scope>NUCLEOTIDE SEQUENCE [LARGE SCALE GENOMIC DNA]</scope>
    <source>
        <strain evidence="6">HGW-Wallbacteria-1</strain>
    </source>
</reference>
<feature type="transmembrane region" description="Helical" evidence="5">
    <location>
        <begin position="20"/>
        <end position="39"/>
    </location>
</feature>
<dbReference type="InterPro" id="IPR003339">
    <property type="entry name" value="ABC/ECF_trnsptr_transmembrane"/>
</dbReference>
<feature type="transmembrane region" description="Helical" evidence="5">
    <location>
        <begin position="73"/>
        <end position="100"/>
    </location>
</feature>
<dbReference type="AlphaFoldDB" id="A0A2N1PST1"/>
<evidence type="ECO:0000256" key="3">
    <source>
        <dbReference type="ARBA" id="ARBA00022989"/>
    </source>
</evidence>
<feature type="transmembrane region" description="Helical" evidence="5">
    <location>
        <begin position="120"/>
        <end position="142"/>
    </location>
</feature>
<keyword evidence="2 5" id="KW-0812">Transmembrane</keyword>
<name>A0A2N1PST1_9BACT</name>
<keyword evidence="4 5" id="KW-0472">Membrane</keyword>
<sequence>MFKDITIGQYVRGESFVHSLNPTVKLICFLLVMIAIFLCRTPGDAGLVALFFFLSALFTGIPITYLMKGIRPLAFLIFLTFFLQLFFGGTGPTGVSRVIFTLGPLEATQYGLEKGLEVLFRLLFLVMFTSVLTLTTTPISLTFGIEKLLSPFNRMGLPVHEFALMLTIALRFIPTLVMEADKIVKAQKARGADFESGGLISRVKNFLPLLIPLFLNSFKRAEELSLAMEVKCYTGGEGRTRMKSYPVKGRDLLAFIAVCAILSGVVFY</sequence>
<evidence type="ECO:0000256" key="1">
    <source>
        <dbReference type="ARBA" id="ARBA00004141"/>
    </source>
</evidence>